<dbReference type="InterPro" id="IPR038488">
    <property type="entry name" value="Integrase_DNA-bd_sf"/>
</dbReference>
<gene>
    <name evidence="9" type="ORF">ENH89_20405</name>
</gene>
<dbReference type="CDD" id="cd00801">
    <property type="entry name" value="INT_P4_C"/>
    <property type="match status" value="1"/>
</dbReference>
<dbReference type="Pfam" id="PF00589">
    <property type="entry name" value="Phage_integrase"/>
    <property type="match status" value="1"/>
</dbReference>
<keyword evidence="3 5" id="KW-0238">DNA-binding</keyword>
<dbReference type="InterPro" id="IPR002104">
    <property type="entry name" value="Integrase_catalytic"/>
</dbReference>
<dbReference type="Gene3D" id="3.30.160.390">
    <property type="entry name" value="Integrase, DNA-binding domain"/>
    <property type="match status" value="1"/>
</dbReference>
<evidence type="ECO:0000256" key="5">
    <source>
        <dbReference type="PROSITE-ProRule" id="PRU01248"/>
    </source>
</evidence>
<comment type="caution">
    <text evidence="9">The sequence shown here is derived from an EMBL/GenBank/DDBJ whole genome shotgun (WGS) entry which is preliminary data.</text>
</comment>
<protein>
    <submittedName>
        <fullName evidence="9">Site-specific integrase</fullName>
    </submittedName>
</protein>
<dbReference type="InterPro" id="IPR011010">
    <property type="entry name" value="DNA_brk_join_enz"/>
</dbReference>
<dbReference type="InterPro" id="IPR053876">
    <property type="entry name" value="Phage_int_M"/>
</dbReference>
<proteinExistence type="inferred from homology"/>
<dbReference type="Gene3D" id="1.10.150.130">
    <property type="match status" value="1"/>
</dbReference>
<feature type="domain" description="Core-binding (CB)" evidence="8">
    <location>
        <begin position="96"/>
        <end position="177"/>
    </location>
</feature>
<dbReference type="Gene3D" id="1.10.443.10">
    <property type="entry name" value="Intergrase catalytic core"/>
    <property type="match status" value="1"/>
</dbReference>
<dbReference type="PROSITE" id="PS51898">
    <property type="entry name" value="TYR_RECOMBINASE"/>
    <property type="match status" value="1"/>
</dbReference>
<keyword evidence="4" id="KW-0233">DNA recombination</keyword>
<reference evidence="9" key="1">
    <citation type="journal article" date="2020" name="mSystems">
        <title>Genome- and Community-Level Interaction Insights into Carbon Utilization and Element Cycling Functions of Hydrothermarchaeota in Hydrothermal Sediment.</title>
        <authorList>
            <person name="Zhou Z."/>
            <person name="Liu Y."/>
            <person name="Xu W."/>
            <person name="Pan J."/>
            <person name="Luo Z.H."/>
            <person name="Li M."/>
        </authorList>
    </citation>
    <scope>NUCLEOTIDE SEQUENCE</scope>
    <source>
        <strain evidence="9">HyVt-347</strain>
    </source>
</reference>
<evidence type="ECO:0000259" key="8">
    <source>
        <dbReference type="PROSITE" id="PS51900"/>
    </source>
</evidence>
<dbReference type="InterPro" id="IPR044068">
    <property type="entry name" value="CB"/>
</dbReference>
<feature type="domain" description="Tyr recombinase" evidence="7">
    <location>
        <begin position="201"/>
        <end position="377"/>
    </location>
</feature>
<evidence type="ECO:0000313" key="10">
    <source>
        <dbReference type="Proteomes" id="UP000885680"/>
    </source>
</evidence>
<dbReference type="EMBL" id="DRGN01000287">
    <property type="protein sequence ID" value="HEU02632.1"/>
    <property type="molecule type" value="Genomic_DNA"/>
</dbReference>
<dbReference type="GO" id="GO:0015074">
    <property type="term" value="P:DNA integration"/>
    <property type="evidence" value="ECO:0007669"/>
    <property type="project" value="UniProtKB-KW"/>
</dbReference>
<dbReference type="GO" id="GO:0003677">
    <property type="term" value="F:DNA binding"/>
    <property type="evidence" value="ECO:0007669"/>
    <property type="project" value="UniProtKB-UniRule"/>
</dbReference>
<dbReference type="SUPFAM" id="SSF56349">
    <property type="entry name" value="DNA breaking-rejoining enzymes"/>
    <property type="match status" value="1"/>
</dbReference>
<keyword evidence="2" id="KW-0229">DNA integration</keyword>
<accession>A0A9C9NIV5</accession>
<evidence type="ECO:0000256" key="4">
    <source>
        <dbReference type="ARBA" id="ARBA00023172"/>
    </source>
</evidence>
<evidence type="ECO:0000256" key="1">
    <source>
        <dbReference type="ARBA" id="ARBA00008857"/>
    </source>
</evidence>
<dbReference type="InterPro" id="IPR025166">
    <property type="entry name" value="Integrase_DNA_bind_dom"/>
</dbReference>
<organism evidence="9 10">
    <name type="scientific">Aurantimonas coralicida</name>
    <dbReference type="NCBI Taxonomy" id="182270"/>
    <lineage>
        <taxon>Bacteria</taxon>
        <taxon>Pseudomonadati</taxon>
        <taxon>Pseudomonadota</taxon>
        <taxon>Alphaproteobacteria</taxon>
        <taxon>Hyphomicrobiales</taxon>
        <taxon>Aurantimonadaceae</taxon>
        <taxon>Aurantimonas</taxon>
    </lineage>
</organism>
<evidence type="ECO:0000256" key="6">
    <source>
        <dbReference type="SAM" id="MobiDB-lite"/>
    </source>
</evidence>
<dbReference type="AlphaFoldDB" id="A0A9C9NIV5"/>
<dbReference type="Pfam" id="PF22022">
    <property type="entry name" value="Phage_int_M"/>
    <property type="match status" value="1"/>
</dbReference>
<dbReference type="Proteomes" id="UP000885680">
    <property type="component" value="Unassembled WGS sequence"/>
</dbReference>
<evidence type="ECO:0000313" key="9">
    <source>
        <dbReference type="EMBL" id="HEU02632.1"/>
    </source>
</evidence>
<dbReference type="PROSITE" id="PS51900">
    <property type="entry name" value="CB"/>
    <property type="match status" value="1"/>
</dbReference>
<dbReference type="PANTHER" id="PTHR30629">
    <property type="entry name" value="PROPHAGE INTEGRASE"/>
    <property type="match status" value="1"/>
</dbReference>
<dbReference type="PANTHER" id="PTHR30629:SF2">
    <property type="entry name" value="PROPHAGE INTEGRASE INTS-RELATED"/>
    <property type="match status" value="1"/>
</dbReference>
<feature type="region of interest" description="Disordered" evidence="6">
    <location>
        <begin position="76"/>
        <end position="96"/>
    </location>
</feature>
<comment type="similarity">
    <text evidence="1">Belongs to the 'phage' integrase family.</text>
</comment>
<dbReference type="Pfam" id="PF13356">
    <property type="entry name" value="Arm-DNA-bind_3"/>
    <property type="match status" value="1"/>
</dbReference>
<dbReference type="InterPro" id="IPR050808">
    <property type="entry name" value="Phage_Integrase"/>
</dbReference>
<dbReference type="InterPro" id="IPR010998">
    <property type="entry name" value="Integrase_recombinase_N"/>
</dbReference>
<sequence length="401" mass="45535">MNKLNQMALRAIRPSGKLQRFTDGGGLSLLVTPANCRSWRLEYRFDGERRSMSLGNYPAMGLTEARVERDRIKHDVKRGNDPAPQPVTPEAEPDDPTFGEIAEEYLSVMIGEGRTEKTIYKNRRFLMHYARPLLPKPMREIGPAEILRLCKTIEAEGKHETAHRVKAAIGKVFRYAIQTERAEVDPTQPLAGALLPLVHQPHPAILDEREFGLLVAGCGAYEGSVAVRAGLQIMILCVPRPVELRLARRQEIDLKKRLWTIPAERTKMRRVHVIPLSRQAVRIFEDVIEWADGDMLFPGARSGRPMSDAAMSMALRRLGYTNEEHSVHGFRSSFSTIMNERGARYDVIEAALSHLDPNETRRIYNRTAYLKERVGLMQDWADLCDDMQKRASRRAEIAAFV</sequence>
<dbReference type="GO" id="GO:0006310">
    <property type="term" value="P:DNA recombination"/>
    <property type="evidence" value="ECO:0007669"/>
    <property type="project" value="UniProtKB-KW"/>
</dbReference>
<evidence type="ECO:0000256" key="3">
    <source>
        <dbReference type="ARBA" id="ARBA00023125"/>
    </source>
</evidence>
<dbReference type="InterPro" id="IPR013762">
    <property type="entry name" value="Integrase-like_cat_sf"/>
</dbReference>
<name>A0A9C9NIV5_9HYPH</name>
<evidence type="ECO:0000259" key="7">
    <source>
        <dbReference type="PROSITE" id="PS51898"/>
    </source>
</evidence>
<evidence type="ECO:0000256" key="2">
    <source>
        <dbReference type="ARBA" id="ARBA00022908"/>
    </source>
</evidence>